<feature type="transmembrane region" description="Helical" evidence="6">
    <location>
        <begin position="46"/>
        <end position="65"/>
    </location>
</feature>
<evidence type="ECO:0000256" key="4">
    <source>
        <dbReference type="ARBA" id="ARBA00022989"/>
    </source>
</evidence>
<dbReference type="GO" id="GO:0005315">
    <property type="term" value="F:phosphate transmembrane transporter activity"/>
    <property type="evidence" value="ECO:0007669"/>
    <property type="project" value="InterPro"/>
</dbReference>
<comment type="subcellular location">
    <subcellularLocation>
        <location evidence="1 6">Membrane</location>
        <topology evidence="1 6">Multi-pass membrane protein</topology>
    </subcellularLocation>
</comment>
<feature type="transmembrane region" description="Helical" evidence="6">
    <location>
        <begin position="481"/>
        <end position="501"/>
    </location>
</feature>
<name>A0AAD1CLL9_9FLAO</name>
<dbReference type="PANTHER" id="PTHR11101">
    <property type="entry name" value="PHOSPHATE TRANSPORTER"/>
    <property type="match status" value="1"/>
</dbReference>
<feature type="transmembrane region" description="Helical" evidence="6">
    <location>
        <begin position="327"/>
        <end position="347"/>
    </location>
</feature>
<organism evidence="7 8">
    <name type="scientific">Blattabacterium punctulatus CPU2</name>
    <dbReference type="NCBI Taxonomy" id="1457032"/>
    <lineage>
        <taxon>Bacteria</taxon>
        <taxon>Pseudomonadati</taxon>
        <taxon>Bacteroidota</taxon>
        <taxon>Flavobacteriia</taxon>
        <taxon>Flavobacteriales</taxon>
        <taxon>Blattabacteriaceae</taxon>
        <taxon>Blattabacterium</taxon>
    </lineage>
</organism>
<feature type="transmembrane region" description="Helical" evidence="6">
    <location>
        <begin position="152"/>
        <end position="176"/>
    </location>
</feature>
<dbReference type="AlphaFoldDB" id="A0AAD1CLL9"/>
<protein>
    <recommendedName>
        <fullName evidence="6">Phosphate transporter</fullName>
    </recommendedName>
</protein>
<keyword evidence="4 6" id="KW-1133">Transmembrane helix</keyword>
<keyword evidence="6" id="KW-0592">Phosphate transport</keyword>
<dbReference type="EMBL" id="AP014610">
    <property type="protein sequence ID" value="BBA17760.1"/>
    <property type="molecule type" value="Genomic_DNA"/>
</dbReference>
<dbReference type="GeneID" id="66556816"/>
<comment type="similarity">
    <text evidence="6">Belongs to the inorganic phosphate transporter (PiT) (TC 2.A.20) family.</text>
</comment>
<evidence type="ECO:0000256" key="3">
    <source>
        <dbReference type="ARBA" id="ARBA00022692"/>
    </source>
</evidence>
<evidence type="ECO:0000313" key="7">
    <source>
        <dbReference type="EMBL" id="BBA17760.1"/>
    </source>
</evidence>
<keyword evidence="3 6" id="KW-0812">Transmembrane</keyword>
<proteinExistence type="inferred from homology"/>
<feature type="transmembrane region" description="Helical" evidence="6">
    <location>
        <begin position="77"/>
        <end position="100"/>
    </location>
</feature>
<feature type="transmembrane region" description="Helical" evidence="6">
    <location>
        <begin position="507"/>
        <end position="525"/>
    </location>
</feature>
<dbReference type="Pfam" id="PF01384">
    <property type="entry name" value="PHO4"/>
    <property type="match status" value="2"/>
</dbReference>
<evidence type="ECO:0000256" key="5">
    <source>
        <dbReference type="ARBA" id="ARBA00023136"/>
    </source>
</evidence>
<keyword evidence="5 6" id="KW-0472">Membrane</keyword>
<reference evidence="7 8" key="1">
    <citation type="submission" date="2014-06" db="EMBL/GenBank/DDBJ databases">
        <title>Genome sequence of the intracellular symbiont Blattabacterium cuenoti, strain CPU2 from the wood feeding cockroach Cryptocercus punctulatus.</title>
        <authorList>
            <person name="Kinjo Y."/>
            <person name="Ohkuma M."/>
            <person name="Tokuda G."/>
        </authorList>
    </citation>
    <scope>NUCLEOTIDE SEQUENCE [LARGE SCALE GENOMIC DNA]</scope>
    <source>
        <strain evidence="7 8">CPU2</strain>
    </source>
</reference>
<dbReference type="RefSeq" id="WP_110548743.1">
    <property type="nucleotide sequence ID" value="NZ_AP014610.1"/>
</dbReference>
<feature type="transmembrane region" description="Helical" evidence="6">
    <location>
        <begin position="112"/>
        <end position="132"/>
    </location>
</feature>
<evidence type="ECO:0000313" key="8">
    <source>
        <dbReference type="Proteomes" id="UP000262607"/>
    </source>
</evidence>
<dbReference type="PANTHER" id="PTHR11101:SF16">
    <property type="entry name" value="PHOSPHATE TRANSPORTER"/>
    <property type="match status" value="1"/>
</dbReference>
<feature type="transmembrane region" description="Helical" evidence="6">
    <location>
        <begin position="6"/>
        <end position="25"/>
    </location>
</feature>
<evidence type="ECO:0000256" key="2">
    <source>
        <dbReference type="ARBA" id="ARBA00022448"/>
    </source>
</evidence>
<gene>
    <name evidence="7" type="ORF">CPU2_254</name>
</gene>
<dbReference type="GO" id="GO:0016020">
    <property type="term" value="C:membrane"/>
    <property type="evidence" value="ECO:0007669"/>
    <property type="project" value="UniProtKB-SubCell"/>
</dbReference>
<dbReference type="GO" id="GO:0035435">
    <property type="term" value="P:phosphate ion transmembrane transport"/>
    <property type="evidence" value="ECO:0007669"/>
    <property type="project" value="TreeGrafter"/>
</dbReference>
<evidence type="ECO:0000256" key="6">
    <source>
        <dbReference type="RuleBase" id="RU363058"/>
    </source>
</evidence>
<dbReference type="InterPro" id="IPR001204">
    <property type="entry name" value="Phos_transporter"/>
</dbReference>
<dbReference type="Proteomes" id="UP000262607">
    <property type="component" value="Chromosome"/>
</dbReference>
<accession>A0AAD1CLL9</accession>
<sequence length="772" mass="88939">MKIFYPSIIVILFILSIFDLIVGVINDSVNFLNSAIGSKVASRKTIMIFASLGILLGSFLSSRMMEIARKGIFDPSYFYFSDIIFIFLAVMISDIILLDIFNTLGLPTSTTVSMVFCLLGGAFSISMIKIASPLSNEPFHHLSQYIKAEKTLTIGIGIFLSIIISFFSGAFIHYFIRILLSFEYKSRLKYAGVIWAAISLSSMTYFLIVRGLHSNFLQKGYIYDNLSGLSLFIQYFIKWIHHNFFLFLIVLFTTWILIAKVFVFLGYNILKFVVLYGTFSLAMAFSGNDLVNFIGVPIASIQSYNIWKEAGSPPAEEFNMKNLSGKVQVPSFVLIFAGIIMILTLWVSKKTKTITKTEINLSRQNEGDEKFLSNSFARVIVRFFLFFGNKFFNLFPKRFLVKIEKNFKQKIKKEENIAFDLVRASANLTISSILISIATVKNIPLSTTFVTFMVSMGTSLSDRAWNRESAVYRISGVLKVIRGWFLTGFIAFTMSGFIAYFLYFIKIWALIFFIFLMVLVFYKSYKNYQKIQYQKVEEEKTIFGIIGWITLKKTSESSDILESMLKSIELIYKNSIEGITQENLKPLKDSRKNFLKVKENFNYIQNSLIRVIKKTNNSDPIFGIIYIRIYNKIKEILESEDIITNCTLFHVINCHNPLKYNQKNNLLTLEHFIMEYFSIIKKIIMNRNCKYVSKKIKINILKKIDEQINQQVKGIIHKKYGTKNTLLMLDILIQSKKITENIEDFILLYTNCLSHFSSNRDSSILVLKNIKI</sequence>
<keyword evidence="2 6" id="KW-0813">Transport</keyword>
<evidence type="ECO:0000256" key="1">
    <source>
        <dbReference type="ARBA" id="ARBA00004141"/>
    </source>
</evidence>
<feature type="transmembrane region" description="Helical" evidence="6">
    <location>
        <begin position="244"/>
        <end position="270"/>
    </location>
</feature>
<feature type="transmembrane region" description="Helical" evidence="6">
    <location>
        <begin position="188"/>
        <end position="208"/>
    </location>
</feature>